<keyword evidence="7" id="KW-1185">Reference proteome</keyword>
<feature type="transmembrane region" description="Helical" evidence="3">
    <location>
        <begin position="29"/>
        <end position="49"/>
    </location>
</feature>
<dbReference type="NCBIfam" id="TIGR01730">
    <property type="entry name" value="RND_mfp"/>
    <property type="match status" value="1"/>
</dbReference>
<dbReference type="SUPFAM" id="SSF111369">
    <property type="entry name" value="HlyD-like secretion proteins"/>
    <property type="match status" value="1"/>
</dbReference>
<organism evidence="6 7">
    <name type="scientific">Pendulispora albinea</name>
    <dbReference type="NCBI Taxonomy" id="2741071"/>
    <lineage>
        <taxon>Bacteria</taxon>
        <taxon>Pseudomonadati</taxon>
        <taxon>Myxococcota</taxon>
        <taxon>Myxococcia</taxon>
        <taxon>Myxococcales</taxon>
        <taxon>Sorangiineae</taxon>
        <taxon>Pendulisporaceae</taxon>
        <taxon>Pendulispora</taxon>
    </lineage>
</organism>
<dbReference type="InterPro" id="IPR006143">
    <property type="entry name" value="RND_pump_MFP"/>
</dbReference>
<dbReference type="EMBL" id="CP089984">
    <property type="protein sequence ID" value="WXB11376.1"/>
    <property type="molecule type" value="Genomic_DNA"/>
</dbReference>
<keyword evidence="3" id="KW-0472">Membrane</keyword>
<dbReference type="Proteomes" id="UP001370348">
    <property type="component" value="Chromosome"/>
</dbReference>
<dbReference type="PANTHER" id="PTHR30469:SF37">
    <property type="entry name" value="RAGD PROTEIN"/>
    <property type="match status" value="1"/>
</dbReference>
<dbReference type="InterPro" id="IPR058625">
    <property type="entry name" value="MdtA-like_BSH"/>
</dbReference>
<evidence type="ECO:0000256" key="2">
    <source>
        <dbReference type="SAM" id="Coils"/>
    </source>
</evidence>
<evidence type="ECO:0000256" key="1">
    <source>
        <dbReference type="ARBA" id="ARBA00009477"/>
    </source>
</evidence>
<comment type="similarity">
    <text evidence="1">Belongs to the membrane fusion protein (MFP) (TC 8.A.1) family.</text>
</comment>
<keyword evidence="3" id="KW-1133">Transmembrane helix</keyword>
<evidence type="ECO:0000259" key="5">
    <source>
        <dbReference type="Pfam" id="PF25954"/>
    </source>
</evidence>
<evidence type="ECO:0000313" key="6">
    <source>
        <dbReference type="EMBL" id="WXB11376.1"/>
    </source>
</evidence>
<accession>A0ABZ2LKC1</accession>
<dbReference type="Gene3D" id="2.40.420.20">
    <property type="match status" value="1"/>
</dbReference>
<dbReference type="Gene3D" id="1.10.287.470">
    <property type="entry name" value="Helix hairpin bin"/>
    <property type="match status" value="1"/>
</dbReference>
<proteinExistence type="inferred from homology"/>
<dbReference type="InterPro" id="IPR058792">
    <property type="entry name" value="Beta-barrel_RND_2"/>
</dbReference>
<feature type="domain" description="Multidrug resistance protein MdtA-like barrel-sandwich hybrid" evidence="4">
    <location>
        <begin position="98"/>
        <end position="249"/>
    </location>
</feature>
<evidence type="ECO:0000259" key="4">
    <source>
        <dbReference type="Pfam" id="PF25917"/>
    </source>
</evidence>
<dbReference type="PANTHER" id="PTHR30469">
    <property type="entry name" value="MULTIDRUG RESISTANCE PROTEIN MDTA"/>
    <property type="match status" value="1"/>
</dbReference>
<dbReference type="Pfam" id="PF25917">
    <property type="entry name" value="BSH_RND"/>
    <property type="match status" value="1"/>
</dbReference>
<dbReference type="Pfam" id="PF25954">
    <property type="entry name" value="Beta-barrel_RND_2"/>
    <property type="match status" value="1"/>
</dbReference>
<dbReference type="Gene3D" id="2.40.30.170">
    <property type="match status" value="1"/>
</dbReference>
<name>A0ABZ2LKC1_9BACT</name>
<sequence length="410" mass="43806">MSTHDESPNPGEPLGFSLPQPAALSKTRAVSLAVGAAVLLSGAFVLGYLPKRHARAELEASTQTAAQAPTRLAVFTAKVSASDRAILLPGSAQPLEETTIYARANGYTRRWLVDIGDKVKEGQLLAEIDTPELDQELEQARAQLAQAKAAIAQSNANRDFSKSTFERYKQLTSAGLASQQDLEQRRAQSLVDEANVGVSQADVAAKEANIRRLTQLKSFARVIAPFEGTITQRTIERGALVTSGNATPLYKIAATDPMRVLIQVPQDVAPSVKVGAAVKVTVREYPQRVFEGTVARAAGALDSATRTMNTIVRIPNPNGELLAGMYAQVSLTLPTPHRVLEIPSTALINDAKGVRVAIIDGESKIRFVPIVIERDTGATIEISSGLEGSERIVKIATADLYEGKAVEVVP</sequence>
<protein>
    <submittedName>
        <fullName evidence="6">Efflux RND transporter periplasmic adaptor subunit</fullName>
    </submittedName>
</protein>
<evidence type="ECO:0000256" key="3">
    <source>
        <dbReference type="SAM" id="Phobius"/>
    </source>
</evidence>
<gene>
    <name evidence="6" type="ORF">LZC94_26335</name>
</gene>
<dbReference type="Gene3D" id="2.40.50.100">
    <property type="match status" value="1"/>
</dbReference>
<reference evidence="6 7" key="1">
    <citation type="submission" date="2021-12" db="EMBL/GenBank/DDBJ databases">
        <title>Discovery of the Pendulisporaceae a myxobacterial family with distinct sporulation behavior and unique specialized metabolism.</title>
        <authorList>
            <person name="Garcia R."/>
            <person name="Popoff A."/>
            <person name="Bader C.D."/>
            <person name="Loehr J."/>
            <person name="Walesch S."/>
            <person name="Walt C."/>
            <person name="Boldt J."/>
            <person name="Bunk B."/>
            <person name="Haeckl F.J.F.P.J."/>
            <person name="Gunesch A.P."/>
            <person name="Birkelbach J."/>
            <person name="Nuebel U."/>
            <person name="Pietschmann T."/>
            <person name="Bach T."/>
            <person name="Mueller R."/>
        </authorList>
    </citation>
    <scope>NUCLEOTIDE SEQUENCE [LARGE SCALE GENOMIC DNA]</scope>
    <source>
        <strain evidence="6 7">MSr11954</strain>
    </source>
</reference>
<evidence type="ECO:0000313" key="7">
    <source>
        <dbReference type="Proteomes" id="UP001370348"/>
    </source>
</evidence>
<feature type="domain" description="CusB-like beta-barrel" evidence="5">
    <location>
        <begin position="262"/>
        <end position="332"/>
    </location>
</feature>
<keyword evidence="3" id="KW-0812">Transmembrane</keyword>
<keyword evidence="2" id="KW-0175">Coiled coil</keyword>
<dbReference type="RefSeq" id="WP_394820994.1">
    <property type="nucleotide sequence ID" value="NZ_CP089984.1"/>
</dbReference>
<feature type="coiled-coil region" evidence="2">
    <location>
        <begin position="130"/>
        <end position="157"/>
    </location>
</feature>